<name>A0A0K2U7R9_LEPSM</name>
<dbReference type="AlphaFoldDB" id="A0A0K2U7R9"/>
<accession>A0A0K2U7R9</accession>
<reference evidence="1" key="1">
    <citation type="submission" date="2014-05" db="EMBL/GenBank/DDBJ databases">
        <authorList>
            <person name="Chronopoulou M."/>
        </authorList>
    </citation>
    <scope>NUCLEOTIDE SEQUENCE</scope>
    <source>
        <tissue evidence="1">Whole organism</tissue>
    </source>
</reference>
<organism evidence="1">
    <name type="scientific">Lepeophtheirus salmonis</name>
    <name type="common">Salmon louse</name>
    <name type="synonym">Caligus salmonis</name>
    <dbReference type="NCBI Taxonomy" id="72036"/>
    <lineage>
        <taxon>Eukaryota</taxon>
        <taxon>Metazoa</taxon>
        <taxon>Ecdysozoa</taxon>
        <taxon>Arthropoda</taxon>
        <taxon>Crustacea</taxon>
        <taxon>Multicrustacea</taxon>
        <taxon>Hexanauplia</taxon>
        <taxon>Copepoda</taxon>
        <taxon>Siphonostomatoida</taxon>
        <taxon>Caligidae</taxon>
        <taxon>Lepeophtheirus</taxon>
    </lineage>
</organism>
<sequence length="81" mass="9133">HEYISREKRESTADNIEPLTSPPLYLECWGCFLVLPGPKTGYNLPPKLEKIIKSTPYPPPQLYPDGALMPGVTKQHDLLLD</sequence>
<evidence type="ECO:0000313" key="1">
    <source>
        <dbReference type="EMBL" id="CDW34095.1"/>
    </source>
</evidence>
<protein>
    <submittedName>
        <fullName evidence="1">Uncharacterized protein</fullName>
    </submittedName>
</protein>
<proteinExistence type="predicted"/>
<dbReference type="EMBL" id="HACA01016734">
    <property type="protein sequence ID" value="CDW34095.1"/>
    <property type="molecule type" value="Transcribed_RNA"/>
</dbReference>
<feature type="non-terminal residue" evidence="1">
    <location>
        <position position="1"/>
    </location>
</feature>